<accession>A0A4R1HD27</accession>
<dbReference type="InterPro" id="IPR051159">
    <property type="entry name" value="Hexapeptide_acetyltransf"/>
</dbReference>
<dbReference type="InterPro" id="IPR001451">
    <property type="entry name" value="Hexapep"/>
</dbReference>
<name>A0A4R1HD27_9GAMM</name>
<keyword evidence="3" id="KW-0012">Acyltransferase</keyword>
<gene>
    <name evidence="5" type="ORF">DFR30_1460</name>
</gene>
<reference evidence="5 6" key="1">
    <citation type="submission" date="2019-03" db="EMBL/GenBank/DDBJ databases">
        <title>Genomic Encyclopedia of Type Strains, Phase IV (KMG-IV): sequencing the most valuable type-strain genomes for metagenomic binning, comparative biology and taxonomic classification.</title>
        <authorList>
            <person name="Goeker M."/>
        </authorList>
    </citation>
    <scope>NUCLEOTIDE SEQUENCE [LARGE SCALE GENOMIC DNA]</scope>
    <source>
        <strain evidence="5 6">DSM 19610</strain>
    </source>
</reference>
<keyword evidence="4" id="KW-0812">Transmembrane</keyword>
<keyword evidence="2" id="KW-0677">Repeat</keyword>
<evidence type="ECO:0000313" key="5">
    <source>
        <dbReference type="EMBL" id="TCK18185.1"/>
    </source>
</evidence>
<evidence type="ECO:0000256" key="4">
    <source>
        <dbReference type="SAM" id="Phobius"/>
    </source>
</evidence>
<dbReference type="Pfam" id="PF14602">
    <property type="entry name" value="Hexapep_2"/>
    <property type="match status" value="1"/>
</dbReference>
<organism evidence="5 6">
    <name type="scientific">Thiogranum longum</name>
    <dbReference type="NCBI Taxonomy" id="1537524"/>
    <lineage>
        <taxon>Bacteria</taxon>
        <taxon>Pseudomonadati</taxon>
        <taxon>Pseudomonadota</taxon>
        <taxon>Gammaproteobacteria</taxon>
        <taxon>Chromatiales</taxon>
        <taxon>Ectothiorhodospiraceae</taxon>
        <taxon>Thiogranum</taxon>
    </lineage>
</organism>
<dbReference type="EMBL" id="SMFX01000001">
    <property type="protein sequence ID" value="TCK18185.1"/>
    <property type="molecule type" value="Genomic_DNA"/>
</dbReference>
<dbReference type="CDD" id="cd04647">
    <property type="entry name" value="LbH_MAT_like"/>
    <property type="match status" value="1"/>
</dbReference>
<proteinExistence type="predicted"/>
<feature type="transmembrane region" description="Helical" evidence="4">
    <location>
        <begin position="37"/>
        <end position="61"/>
    </location>
</feature>
<comment type="caution">
    <text evidence="5">The sequence shown here is derived from an EMBL/GenBank/DDBJ whole genome shotgun (WGS) entry which is preliminary data.</text>
</comment>
<keyword evidence="4" id="KW-1133">Transmembrane helix</keyword>
<evidence type="ECO:0000256" key="1">
    <source>
        <dbReference type="ARBA" id="ARBA00022679"/>
    </source>
</evidence>
<evidence type="ECO:0000256" key="2">
    <source>
        <dbReference type="ARBA" id="ARBA00022737"/>
    </source>
</evidence>
<dbReference type="PROSITE" id="PS00101">
    <property type="entry name" value="HEXAPEP_TRANSFERASES"/>
    <property type="match status" value="1"/>
</dbReference>
<dbReference type="Gene3D" id="2.160.10.10">
    <property type="entry name" value="Hexapeptide repeat proteins"/>
    <property type="match status" value="2"/>
</dbReference>
<dbReference type="SUPFAM" id="SSF51161">
    <property type="entry name" value="Trimeric LpxA-like enzymes"/>
    <property type="match status" value="2"/>
</dbReference>
<dbReference type="RefSeq" id="WP_243640696.1">
    <property type="nucleotide sequence ID" value="NZ_SMFX01000001.1"/>
</dbReference>
<dbReference type="AlphaFoldDB" id="A0A4R1HD27"/>
<dbReference type="InterPro" id="IPR018357">
    <property type="entry name" value="Hexapep_transf_CS"/>
</dbReference>
<evidence type="ECO:0000256" key="3">
    <source>
        <dbReference type="ARBA" id="ARBA00023315"/>
    </source>
</evidence>
<protein>
    <submittedName>
        <fullName evidence="5">Acetyltransferase-like isoleucine patch superfamily enzyme</fullName>
    </submittedName>
</protein>
<sequence>MSNEIEKGHLFRDKLAEAQTSPFRTYMDLTVGSDASFAHFALYEFLTMFLGPMPGGLGFLLRKKLYRRLFRHCGRSLILGRNVVIRHGKHIELMDGVTIDDNSLIDARGAGDDGVVLDDGVIINRNCMVQAKSGPIHFGPRTSIGSNSVIISTAGVELGEAVLCAGGCYISAGAYHMESKDAAIMDQGAYSKGPIRIGDRVWIGTGAIILDGVTIGPGAVIGAGAVVTKDIPENAIAAGVPARVIRTRD</sequence>
<keyword evidence="4" id="KW-0472">Membrane</keyword>
<evidence type="ECO:0000313" key="6">
    <source>
        <dbReference type="Proteomes" id="UP000295707"/>
    </source>
</evidence>
<keyword evidence="6" id="KW-1185">Reference proteome</keyword>
<dbReference type="InterPro" id="IPR011004">
    <property type="entry name" value="Trimer_LpxA-like_sf"/>
</dbReference>
<keyword evidence="1 5" id="KW-0808">Transferase</keyword>
<dbReference type="Proteomes" id="UP000295707">
    <property type="component" value="Unassembled WGS sequence"/>
</dbReference>
<dbReference type="PANTHER" id="PTHR23416">
    <property type="entry name" value="SIALIC ACID SYNTHASE-RELATED"/>
    <property type="match status" value="1"/>
</dbReference>
<dbReference type="Pfam" id="PF00132">
    <property type="entry name" value="Hexapep"/>
    <property type="match status" value="1"/>
</dbReference>
<dbReference type="GO" id="GO:0016746">
    <property type="term" value="F:acyltransferase activity"/>
    <property type="evidence" value="ECO:0007669"/>
    <property type="project" value="UniProtKB-KW"/>
</dbReference>